<dbReference type="HOGENOM" id="CLU_433342_0_0_14"/>
<sequence length="631" mass="73578">MKKIKNYLFKIMSLSSFIVPLSIISSKCENKNPKIETPNEITHNESQKPVPNQTKDNELGNQNKQNEKEKLKNEDLKNQLNELAEKVNIKPKEGINSIEQALKIDNYTYDSFSDSKITLLITKINKKDSNNVILTFKLINTKENISSSEMQRQINFNFSSKNNILSNNEIELNGLKIIGFKNIVSSLKLNKNMTVTEAINKLKEHENKKDFKIYNLKFDEYDETKGTISISFSYEIENNKFDNNKTSISGFKKVEIFNKDLISISLNKEKLIKEKKNIKDLNNQNLNEYLIITTINSSGEEINISKLIENQSFNYKYEYKPKFSNEQKKENVNLTIIISYKKKDLNKAEEEVIQKIELLRKSIKNNNIKEKEILDYIIDNSITTIAHNLSNKFPSAFLKPFNDSKKIAYFFIKNDNENYFGTGEKIIQFSDESLKVDDFEGKLKFSFNLKYQNEGKTFISKSKEIEINNLKKITSDYLSNFQLIFNSTSEKFKTITNKMKDDYLKNQNLDSKKYIALLTNTTNNEHIFLRNNKDIQNNELEIRELPNLKLNALGKPIKEVIKDGVIINFSGNEDDNFEINYLFANFKNVEIDRIEENRVYFKLNYDLVISINSDNNSEIVIPQSTSWFFNI</sequence>
<dbReference type="Proteomes" id="UP000031641">
    <property type="component" value="Chromosome"/>
</dbReference>
<dbReference type="KEGG" id="mcan:MCAN360_0034"/>
<dbReference type="AlphaFoldDB" id="A0A077L688"/>
<accession>A0A077L688</accession>
<reference evidence="3" key="1">
    <citation type="journal article" date="2014" name="Genome Announc.">
        <title>Complete Genome Sequence of Mycoplasma canadense Strain HAZ 360_1 from Bovine Mastitic Milk in Japan.</title>
        <authorList>
            <person name="Hata E."/>
        </authorList>
    </citation>
    <scope>NUCLEOTIDE SEQUENCE [LARGE SCALE GENOMIC DNA]</scope>
    <source>
        <strain evidence="3">HAZ360_1</strain>
    </source>
</reference>
<evidence type="ECO:0000256" key="1">
    <source>
        <dbReference type="SAM" id="MobiDB-lite"/>
    </source>
</evidence>
<feature type="region of interest" description="Disordered" evidence="1">
    <location>
        <begin position="34"/>
        <end position="74"/>
    </location>
</feature>
<dbReference type="RefSeq" id="WP_045433145.1">
    <property type="nucleotide sequence ID" value="NZ_AP014631.1"/>
</dbReference>
<evidence type="ECO:0000313" key="3">
    <source>
        <dbReference type="Proteomes" id="UP000031641"/>
    </source>
</evidence>
<evidence type="ECO:0000313" key="2">
    <source>
        <dbReference type="EMBL" id="BAP39336.1"/>
    </source>
</evidence>
<protein>
    <submittedName>
        <fullName evidence="2">Uncharacterized protein</fullName>
    </submittedName>
</protein>
<dbReference type="OrthoDB" id="398665at2"/>
<dbReference type="STRING" id="29554.MCAN360_0034"/>
<feature type="compositionally biased region" description="Basic and acidic residues" evidence="1">
    <location>
        <begin position="65"/>
        <end position="74"/>
    </location>
</feature>
<gene>
    <name evidence="2" type="ORF">MCAN360_0034</name>
</gene>
<organism evidence="2 3">
    <name type="scientific">Metamycoplasma canadense</name>
    <dbReference type="NCBI Taxonomy" id="29554"/>
    <lineage>
        <taxon>Bacteria</taxon>
        <taxon>Bacillati</taxon>
        <taxon>Mycoplasmatota</taxon>
        <taxon>Mycoplasmoidales</taxon>
        <taxon>Metamycoplasmataceae</taxon>
        <taxon>Metamycoplasma</taxon>
    </lineage>
</organism>
<dbReference type="EMBL" id="AP014631">
    <property type="protein sequence ID" value="BAP39336.1"/>
    <property type="molecule type" value="Genomic_DNA"/>
</dbReference>
<name>A0A077L688_9BACT</name>
<keyword evidence="3" id="KW-1185">Reference proteome</keyword>
<proteinExistence type="predicted"/>